<evidence type="ECO:0000313" key="2">
    <source>
        <dbReference type="Proteomes" id="UP001501207"/>
    </source>
</evidence>
<protein>
    <recommendedName>
        <fullName evidence="3">GNAT family N-acetyltransferase</fullName>
    </recommendedName>
</protein>
<sequence>MELTPVTDAATAKAFLETAAVINKDDPGWIQPLDKDVEAVFDPGKNKLFRQGSCARWILKDEEGRLAGRIAAFINKKYRNKGDEQPTGGIGFFECINSPDAAALLFDQAKAWLQEQGMEAMDGPINFGERLNWWGLLVEGFHEPLYCMNYNQPYYQTLFEEYGFRPFFNQICFALKVRNRLQDKFYERHARFAQDPDFSARMISKKELDKYALDFSTIYNKAWASHQGGKNLEPRQAVQMFRQMKPVIDERLVWFIYHKEQPIGCWLNLPDLNQWFKFLHGKFNLLAKLKFLYLKATRKSKRYVGLVFGIVPEFQGTGVDAFMIVEGANMMQQHTAYEDFEMQWIGDFNPKMINIAENLGTYRSRRLVTYRYLFDRSKPFKRHPMV</sequence>
<dbReference type="EMBL" id="BAABFN010000022">
    <property type="protein sequence ID" value="GAA4319239.1"/>
    <property type="molecule type" value="Genomic_DNA"/>
</dbReference>
<comment type="caution">
    <text evidence="1">The sequence shown here is derived from an EMBL/GenBank/DDBJ whole genome shotgun (WGS) entry which is preliminary data.</text>
</comment>
<dbReference type="PANTHER" id="PTHR41368:SF1">
    <property type="entry name" value="PROTEIN YGHO"/>
    <property type="match status" value="1"/>
</dbReference>
<evidence type="ECO:0008006" key="3">
    <source>
        <dbReference type="Google" id="ProtNLM"/>
    </source>
</evidence>
<accession>A0ABP8G7X7</accession>
<evidence type="ECO:0000313" key="1">
    <source>
        <dbReference type="EMBL" id="GAA4319239.1"/>
    </source>
</evidence>
<dbReference type="InterPro" id="IPR039968">
    <property type="entry name" value="BcerS-like"/>
</dbReference>
<dbReference type="RefSeq" id="WP_344981345.1">
    <property type="nucleotide sequence ID" value="NZ_BAABFN010000022.1"/>
</dbReference>
<proteinExistence type="predicted"/>
<dbReference type="Proteomes" id="UP001501207">
    <property type="component" value="Unassembled WGS sequence"/>
</dbReference>
<organism evidence="1 2">
    <name type="scientific">Compostibacter hankyongensis</name>
    <dbReference type="NCBI Taxonomy" id="1007089"/>
    <lineage>
        <taxon>Bacteria</taxon>
        <taxon>Pseudomonadati</taxon>
        <taxon>Bacteroidota</taxon>
        <taxon>Chitinophagia</taxon>
        <taxon>Chitinophagales</taxon>
        <taxon>Chitinophagaceae</taxon>
        <taxon>Compostibacter</taxon>
    </lineage>
</organism>
<name>A0ABP8G7X7_9BACT</name>
<dbReference type="SUPFAM" id="SSF55729">
    <property type="entry name" value="Acyl-CoA N-acyltransferases (Nat)"/>
    <property type="match status" value="1"/>
</dbReference>
<dbReference type="PANTHER" id="PTHR41368">
    <property type="entry name" value="PROTEIN YGHO"/>
    <property type="match status" value="1"/>
</dbReference>
<dbReference type="InterPro" id="IPR016181">
    <property type="entry name" value="Acyl_CoA_acyltransferase"/>
</dbReference>
<keyword evidence="2" id="KW-1185">Reference proteome</keyword>
<gene>
    <name evidence="1" type="ORF">GCM10023143_32540</name>
</gene>
<reference evidence="2" key="1">
    <citation type="journal article" date="2019" name="Int. J. Syst. Evol. Microbiol.">
        <title>The Global Catalogue of Microorganisms (GCM) 10K type strain sequencing project: providing services to taxonomists for standard genome sequencing and annotation.</title>
        <authorList>
            <consortium name="The Broad Institute Genomics Platform"/>
            <consortium name="The Broad Institute Genome Sequencing Center for Infectious Disease"/>
            <person name="Wu L."/>
            <person name="Ma J."/>
        </authorList>
    </citation>
    <scope>NUCLEOTIDE SEQUENCE [LARGE SCALE GENOMIC DNA]</scope>
    <source>
        <strain evidence="2">JCM 17664</strain>
    </source>
</reference>